<evidence type="ECO:0008006" key="3">
    <source>
        <dbReference type="Google" id="ProtNLM"/>
    </source>
</evidence>
<gene>
    <name evidence="1" type="ORF">SAMN04487944_11315</name>
</gene>
<reference evidence="1 2" key="1">
    <citation type="submission" date="2016-10" db="EMBL/GenBank/DDBJ databases">
        <authorList>
            <person name="de Groot N.N."/>
        </authorList>
    </citation>
    <scope>NUCLEOTIDE SEQUENCE [LARGE SCALE GENOMIC DNA]</scope>
    <source>
        <strain evidence="1 2">CGMCC 1.7727</strain>
    </source>
</reference>
<dbReference type="AlphaFoldDB" id="A0A1H9T6Y0"/>
<evidence type="ECO:0000313" key="1">
    <source>
        <dbReference type="EMBL" id="SER92982.1"/>
    </source>
</evidence>
<proteinExistence type="predicted"/>
<sequence>MIRNEMEMRNWPYQQQYRFEDCRDRYTLPFDFAVMDNGEVKFLIEFDGQMHYHPIEFYGGEDAYKDRVKKDQMKDVYCKINDLPFLRIPYYKQKEIPHLLDLFFYKRKST</sequence>
<organism evidence="1 2">
    <name type="scientific">Gracilibacillus ureilyticus</name>
    <dbReference type="NCBI Taxonomy" id="531814"/>
    <lineage>
        <taxon>Bacteria</taxon>
        <taxon>Bacillati</taxon>
        <taxon>Bacillota</taxon>
        <taxon>Bacilli</taxon>
        <taxon>Bacillales</taxon>
        <taxon>Bacillaceae</taxon>
        <taxon>Gracilibacillus</taxon>
    </lineage>
</organism>
<name>A0A1H9T6Y0_9BACI</name>
<accession>A0A1H9T6Y0</accession>
<dbReference type="EMBL" id="FOGL01000013">
    <property type="protein sequence ID" value="SER92982.1"/>
    <property type="molecule type" value="Genomic_DNA"/>
</dbReference>
<dbReference type="Proteomes" id="UP000199687">
    <property type="component" value="Unassembled WGS sequence"/>
</dbReference>
<protein>
    <recommendedName>
        <fullName evidence="3">DUF559 domain-containing protein</fullName>
    </recommendedName>
</protein>
<dbReference type="Gene3D" id="3.40.960.10">
    <property type="entry name" value="VSR Endonuclease"/>
    <property type="match status" value="1"/>
</dbReference>
<evidence type="ECO:0000313" key="2">
    <source>
        <dbReference type="Proteomes" id="UP000199687"/>
    </source>
</evidence>
<keyword evidence="2" id="KW-1185">Reference proteome</keyword>